<proteinExistence type="predicted"/>
<evidence type="ECO:0000313" key="2">
    <source>
        <dbReference type="Proteomes" id="UP001631969"/>
    </source>
</evidence>
<organism evidence="1 2">
    <name type="scientific">Paenibacillus mesotrionivorans</name>
    <dbReference type="NCBI Taxonomy" id="3160968"/>
    <lineage>
        <taxon>Bacteria</taxon>
        <taxon>Bacillati</taxon>
        <taxon>Bacillota</taxon>
        <taxon>Bacilli</taxon>
        <taxon>Bacillales</taxon>
        <taxon>Paenibacillaceae</taxon>
        <taxon>Paenibacillus</taxon>
    </lineage>
</organism>
<dbReference type="Proteomes" id="UP001631969">
    <property type="component" value="Unassembled WGS sequence"/>
</dbReference>
<comment type="caution">
    <text evidence="1">The sequence shown here is derived from an EMBL/GenBank/DDBJ whole genome shotgun (WGS) entry which is preliminary data.</text>
</comment>
<gene>
    <name evidence="1" type="ORF">ACI1P1_00580</name>
</gene>
<reference evidence="1" key="1">
    <citation type="submission" date="2024-12" db="EMBL/GenBank/DDBJ databases">
        <authorList>
            <person name="Wu N."/>
        </authorList>
    </citation>
    <scope>NUCLEOTIDE SEQUENCE</scope>
    <source>
        <strain evidence="1">P15</strain>
    </source>
</reference>
<protein>
    <submittedName>
        <fullName evidence="1">Uncharacterized protein</fullName>
    </submittedName>
</protein>
<dbReference type="EMBL" id="JBJURJ010000001">
    <property type="protein sequence ID" value="MFM9326781.1"/>
    <property type="molecule type" value="Genomic_DNA"/>
</dbReference>
<accession>A0ACC7NQA6</accession>
<sequence>MSRNFRRVHKPDVVTLRVATVDGVLRITGSCVVGSAAPCKEEIQVGKRLSDAHACLVSHGFTRITERTNVRVYRRYHGNPPRPLPPQPKPCPCHHRPRPRPC</sequence>
<name>A0ACC7NQA6_9BACL</name>
<keyword evidence="2" id="KW-1185">Reference proteome</keyword>
<evidence type="ECO:0000313" key="1">
    <source>
        <dbReference type="EMBL" id="MFM9326781.1"/>
    </source>
</evidence>